<gene>
    <name evidence="4" type="ORF">N0F65_000374</name>
</gene>
<feature type="compositionally biased region" description="Basic residues" evidence="2">
    <location>
        <begin position="1"/>
        <end position="10"/>
    </location>
</feature>
<reference evidence="4" key="2">
    <citation type="journal article" date="2023" name="Microbiol Resour">
        <title>Decontamination and Annotation of the Draft Genome Sequence of the Oomycete Lagenidium giganteum ARSEF 373.</title>
        <authorList>
            <person name="Morgan W.R."/>
            <person name="Tartar A."/>
        </authorList>
    </citation>
    <scope>NUCLEOTIDE SEQUENCE</scope>
    <source>
        <strain evidence="4">ARSEF 373</strain>
    </source>
</reference>
<evidence type="ECO:0000313" key="4">
    <source>
        <dbReference type="EMBL" id="DBA00083.1"/>
    </source>
</evidence>
<comment type="caution">
    <text evidence="4">The sequence shown here is derived from an EMBL/GenBank/DDBJ whole genome shotgun (WGS) entry which is preliminary data.</text>
</comment>
<organism evidence="4 5">
    <name type="scientific">Lagenidium giganteum</name>
    <dbReference type="NCBI Taxonomy" id="4803"/>
    <lineage>
        <taxon>Eukaryota</taxon>
        <taxon>Sar</taxon>
        <taxon>Stramenopiles</taxon>
        <taxon>Oomycota</taxon>
        <taxon>Peronosporomycetes</taxon>
        <taxon>Pythiales</taxon>
        <taxon>Pythiaceae</taxon>
    </lineage>
</organism>
<dbReference type="InterPro" id="IPR035959">
    <property type="entry name" value="RutC-like_sf"/>
</dbReference>
<accession>A0AAV2YZG1</accession>
<dbReference type="PANTHER" id="PTHR43760">
    <property type="entry name" value="ENDORIBONUCLEASE-RELATED"/>
    <property type="match status" value="1"/>
</dbReference>
<dbReference type="Gene3D" id="3.30.1330.40">
    <property type="entry name" value="RutC-like"/>
    <property type="match status" value="1"/>
</dbReference>
<dbReference type="Proteomes" id="UP001146120">
    <property type="component" value="Unassembled WGS sequence"/>
</dbReference>
<proteinExistence type="predicted"/>
<feature type="coiled-coil region" evidence="1">
    <location>
        <begin position="545"/>
        <end position="572"/>
    </location>
</feature>
<dbReference type="CDD" id="cd02199">
    <property type="entry name" value="YjgF_YER057c_UK114_like_1"/>
    <property type="match status" value="1"/>
</dbReference>
<feature type="region of interest" description="Disordered" evidence="2">
    <location>
        <begin position="469"/>
        <end position="488"/>
    </location>
</feature>
<evidence type="ECO:0000256" key="2">
    <source>
        <dbReference type="SAM" id="MobiDB-lite"/>
    </source>
</evidence>
<evidence type="ECO:0000256" key="1">
    <source>
        <dbReference type="SAM" id="Coils"/>
    </source>
</evidence>
<protein>
    <recommendedName>
        <fullName evidence="3">Endoribonuclease L-PSP/chorismate mutase-like domain-containing protein</fullName>
    </recommendedName>
</protein>
<feature type="compositionally biased region" description="Low complexity" evidence="2">
    <location>
        <begin position="595"/>
        <end position="604"/>
    </location>
</feature>
<feature type="coiled-coil region" evidence="1">
    <location>
        <begin position="327"/>
        <end position="392"/>
    </location>
</feature>
<dbReference type="EMBL" id="DAKRPA010000070">
    <property type="protein sequence ID" value="DBA00083.1"/>
    <property type="molecule type" value="Genomic_DNA"/>
</dbReference>
<evidence type="ECO:0000259" key="3">
    <source>
        <dbReference type="Pfam" id="PF14588"/>
    </source>
</evidence>
<feature type="domain" description="Endoribonuclease L-PSP/chorismate mutase-like" evidence="3">
    <location>
        <begin position="654"/>
        <end position="792"/>
    </location>
</feature>
<evidence type="ECO:0000313" key="5">
    <source>
        <dbReference type="Proteomes" id="UP001146120"/>
    </source>
</evidence>
<dbReference type="SUPFAM" id="SSF55298">
    <property type="entry name" value="YjgF-like"/>
    <property type="match status" value="1"/>
</dbReference>
<feature type="coiled-coil region" evidence="1">
    <location>
        <begin position="128"/>
        <end position="223"/>
    </location>
</feature>
<dbReference type="AlphaFoldDB" id="A0AAV2YZG1"/>
<dbReference type="InterPro" id="IPR013813">
    <property type="entry name" value="Endoribo_LPSP/chorism_mut-like"/>
</dbReference>
<sequence>MDQTPSRRRSNPSQNAGVSGSTGGSPTAMASMRFVPVTGVPLPPMSTASSHRLSKAAVNSASQDEQALESRAMELRAFAQAKLQQTENDAHALLAQEDSRQQTLLQDLERKYESKKRLTLLTLKEQSERETKAQVAALQKRQEEEQRELLDKLEDELLRKREQLLHEQVVRHEKVMEEQVKRLEARLQAETAAKKRVLQQQLAQEQSSSVEQLEKEHAAMLEEWEANERFQMDQALFQKREELAMAALTTQEAKTKALKDELHKQHQHKQAQELDKLKKALALGAQAQLQQLRRELETKHDEEVADLKDTAKVRLGTQLEELRGELKATHKRERERLERDLERKQRVHVSELHERMEREHERELDEIRERHRVQLEQLLAEEQVKADEIKQNKVMALERTLEHELSAALHDLEIRKQTELHEELGRVTQRMAEMHRLEMQAKEARLNQSTAVLLREAKELFALERTNAFAGGSDSDDSEDTLEQQRPGRQACRTLRKVQPHLGRELSKCIDVLVRDFDELVDEQHVLVTKIGEATQLYLSFKRQCARMETEASELKAALRTLHDQVQRKESMCTKLYEANQALLVRFQLAAPSVASEPASSSPQRPRRRSTASSAYAPQWWNSSRATEGTMSFMRVMQQRAGVAARGVRNVHIERRLEELGYTLPAVAEPKGNYRPYVRTGNYIYMAGHLPQPLGGDLITGKIGKDLTPEEGYDAAHHVALSLMATMKHVVGDLDKVKRVVKLVGFVNCVDGFAGQPGVINGASDTIGKVFGEKGVHARSAVGTNALPLNVAVEIEAVVEIED</sequence>
<name>A0AAV2YZG1_9STRA</name>
<feature type="compositionally biased region" description="Polar residues" evidence="2">
    <location>
        <begin position="46"/>
        <end position="65"/>
    </location>
</feature>
<keyword evidence="5" id="KW-1185">Reference proteome</keyword>
<feature type="region of interest" description="Disordered" evidence="2">
    <location>
        <begin position="1"/>
        <end position="65"/>
    </location>
</feature>
<reference evidence="4" key="1">
    <citation type="submission" date="2022-11" db="EMBL/GenBank/DDBJ databases">
        <authorList>
            <person name="Morgan W.R."/>
            <person name="Tartar A."/>
        </authorList>
    </citation>
    <scope>NUCLEOTIDE SEQUENCE</scope>
    <source>
        <strain evidence="4">ARSEF 373</strain>
    </source>
</reference>
<dbReference type="Pfam" id="PF14588">
    <property type="entry name" value="YjgF_endoribonc"/>
    <property type="match status" value="1"/>
</dbReference>
<dbReference type="PANTHER" id="PTHR43760:SF1">
    <property type="entry name" value="ENDORIBONUCLEASE L-PSP_CHORISMATE MUTASE-LIKE DOMAIN-CONTAINING PROTEIN"/>
    <property type="match status" value="1"/>
</dbReference>
<keyword evidence="1" id="KW-0175">Coiled coil</keyword>
<feature type="region of interest" description="Disordered" evidence="2">
    <location>
        <begin position="595"/>
        <end position="616"/>
    </location>
</feature>